<dbReference type="AlphaFoldDB" id="A0A7G9R363"/>
<reference evidence="2 3" key="1">
    <citation type="submission" date="2020-08" db="EMBL/GenBank/DDBJ databases">
        <title>Genome sequence of Phycicoccus endophyticus JCM 31784T.</title>
        <authorList>
            <person name="Hyun D.-W."/>
            <person name="Bae J.-W."/>
        </authorList>
    </citation>
    <scope>NUCLEOTIDE SEQUENCE [LARGE SCALE GENOMIC DNA]</scope>
    <source>
        <strain evidence="2 3">JCM 31784</strain>
    </source>
</reference>
<protein>
    <submittedName>
        <fullName evidence="2">Uncharacterized protein</fullName>
    </submittedName>
</protein>
<evidence type="ECO:0000256" key="1">
    <source>
        <dbReference type="SAM" id="MobiDB-lite"/>
    </source>
</evidence>
<feature type="region of interest" description="Disordered" evidence="1">
    <location>
        <begin position="1"/>
        <end position="21"/>
    </location>
</feature>
<dbReference type="Proteomes" id="UP000515976">
    <property type="component" value="Chromosome"/>
</dbReference>
<dbReference type="EMBL" id="CP060712">
    <property type="protein sequence ID" value="QNN50038.1"/>
    <property type="molecule type" value="Genomic_DNA"/>
</dbReference>
<evidence type="ECO:0000313" key="3">
    <source>
        <dbReference type="Proteomes" id="UP000515976"/>
    </source>
</evidence>
<accession>A0A7G9R363</accession>
<sequence>MSRPGLHVAPTPRPLPPALPLGEAVRRGRAAAGAPAGRVPGYVQDALAVDFSCASDEQVFGPQRTARGDLPDPAAWAARMAQALLEVMTGARPAPQVLRWTTPEVYAVLARRGARVARRAGVGRAPGRQRVLVRRVRVCEPADGVAEAAVVVEHGRRVRAVALRLVGQDGKWRVSALQVG</sequence>
<dbReference type="InterPro" id="IPR045596">
    <property type="entry name" value="DUF6459"/>
</dbReference>
<dbReference type="Pfam" id="PF20060">
    <property type="entry name" value="DUF6459"/>
    <property type="match status" value="1"/>
</dbReference>
<dbReference type="KEGG" id="pei:H9L10_02880"/>
<proteinExistence type="predicted"/>
<dbReference type="RefSeq" id="WP_166102025.1">
    <property type="nucleotide sequence ID" value="NZ_CP060712.1"/>
</dbReference>
<gene>
    <name evidence="2" type="ORF">H9L10_02880</name>
</gene>
<evidence type="ECO:0000313" key="2">
    <source>
        <dbReference type="EMBL" id="QNN50038.1"/>
    </source>
</evidence>
<name>A0A7G9R363_9MICO</name>
<organism evidence="2 3">
    <name type="scientific">Phycicoccus endophyticus</name>
    <dbReference type="NCBI Taxonomy" id="1690220"/>
    <lineage>
        <taxon>Bacteria</taxon>
        <taxon>Bacillati</taxon>
        <taxon>Actinomycetota</taxon>
        <taxon>Actinomycetes</taxon>
        <taxon>Micrococcales</taxon>
        <taxon>Intrasporangiaceae</taxon>
        <taxon>Phycicoccus</taxon>
    </lineage>
</organism>
<keyword evidence="3" id="KW-1185">Reference proteome</keyword>